<evidence type="ECO:0000313" key="3">
    <source>
        <dbReference type="Proteomes" id="UP000759103"/>
    </source>
</evidence>
<proteinExistence type="predicted"/>
<comment type="caution">
    <text evidence="2">The sequence shown here is derived from an EMBL/GenBank/DDBJ whole genome shotgun (WGS) entry which is preliminary data.</text>
</comment>
<dbReference type="Proteomes" id="UP000759103">
    <property type="component" value="Unassembled WGS sequence"/>
</dbReference>
<protein>
    <submittedName>
        <fullName evidence="2">Uncharacterized protein</fullName>
    </submittedName>
</protein>
<feature type="region of interest" description="Disordered" evidence="1">
    <location>
        <begin position="1"/>
        <end position="20"/>
    </location>
</feature>
<evidence type="ECO:0000256" key="1">
    <source>
        <dbReference type="SAM" id="MobiDB-lite"/>
    </source>
</evidence>
<reference evidence="2 3" key="1">
    <citation type="submission" date="2021-07" db="EMBL/GenBank/DDBJ databases">
        <title>Sphingomonas sp.</title>
        <authorList>
            <person name="Feng G."/>
            <person name="Li J."/>
            <person name="Pan M."/>
        </authorList>
    </citation>
    <scope>NUCLEOTIDE SEQUENCE [LARGE SCALE GENOMIC DNA]</scope>
    <source>
        <strain evidence="2 3">RRHST34</strain>
    </source>
</reference>
<accession>A0ABS7BPH0</accession>
<dbReference type="EMBL" id="JAHXZN010000003">
    <property type="protein sequence ID" value="MBW6531502.1"/>
    <property type="molecule type" value="Genomic_DNA"/>
</dbReference>
<sequence length="74" mass="7949">MAVAPLTLGDHLGRVHSSNDNDIEQTAAALGARHGSRARQQVVDQIIAAIRAHDLATAKRWDEIGEAVDRRLAA</sequence>
<evidence type="ECO:0000313" key="2">
    <source>
        <dbReference type="EMBL" id="MBW6531502.1"/>
    </source>
</evidence>
<keyword evidence="3" id="KW-1185">Reference proteome</keyword>
<gene>
    <name evidence="2" type="ORF">KZ820_12225</name>
</gene>
<organism evidence="2 3">
    <name type="scientific">Sphingomonas citri</name>
    <dbReference type="NCBI Taxonomy" id="2862499"/>
    <lineage>
        <taxon>Bacteria</taxon>
        <taxon>Pseudomonadati</taxon>
        <taxon>Pseudomonadota</taxon>
        <taxon>Alphaproteobacteria</taxon>
        <taxon>Sphingomonadales</taxon>
        <taxon>Sphingomonadaceae</taxon>
        <taxon>Sphingomonas</taxon>
    </lineage>
</organism>
<name>A0ABS7BPH0_9SPHN</name>